<feature type="chain" id="PRO_5020728697" description="Carboxypeptidase activation peptide domain-containing protein" evidence="1">
    <location>
        <begin position="19"/>
        <end position="91"/>
    </location>
</feature>
<reference evidence="2 3" key="1">
    <citation type="journal article" date="2015" name="Genome Biol.">
        <title>Comparative genomics of Steinernema reveals deeply conserved gene regulatory networks.</title>
        <authorList>
            <person name="Dillman A.R."/>
            <person name="Macchietto M."/>
            <person name="Porter C.F."/>
            <person name="Rogers A."/>
            <person name="Williams B."/>
            <person name="Antoshechkin I."/>
            <person name="Lee M.M."/>
            <person name="Goodwin Z."/>
            <person name="Lu X."/>
            <person name="Lewis E.E."/>
            <person name="Goodrich-Blair H."/>
            <person name="Stock S.P."/>
            <person name="Adams B.J."/>
            <person name="Sternberg P.W."/>
            <person name="Mortazavi A."/>
        </authorList>
    </citation>
    <scope>NUCLEOTIDE SEQUENCE [LARGE SCALE GENOMIC DNA]</scope>
    <source>
        <strain evidence="2 3">ALL</strain>
    </source>
</reference>
<name>A0A4V5ZY99_STECR</name>
<proteinExistence type="predicted"/>
<evidence type="ECO:0000256" key="1">
    <source>
        <dbReference type="SAM" id="SignalP"/>
    </source>
</evidence>
<accession>A0A4V5ZY99</accession>
<dbReference type="Proteomes" id="UP000298663">
    <property type="component" value="Unassembled WGS sequence"/>
</dbReference>
<protein>
    <recommendedName>
        <fullName evidence="4">Carboxypeptidase activation peptide domain-containing protein</fullName>
    </recommendedName>
</protein>
<evidence type="ECO:0000313" key="2">
    <source>
        <dbReference type="EMBL" id="TKR62895.1"/>
    </source>
</evidence>
<reference evidence="2 3" key="2">
    <citation type="journal article" date="2019" name="G3 (Bethesda)">
        <title>Hybrid Assembly of the Genome of the Entomopathogenic Nematode Steinernema carpocapsae Identifies the X-Chromosome.</title>
        <authorList>
            <person name="Serra L."/>
            <person name="Macchietto M."/>
            <person name="Macias-Munoz A."/>
            <person name="McGill C.J."/>
            <person name="Rodriguez I.M."/>
            <person name="Rodriguez B."/>
            <person name="Murad R."/>
            <person name="Mortazavi A."/>
        </authorList>
    </citation>
    <scope>NUCLEOTIDE SEQUENCE [LARGE SCALE GENOMIC DNA]</scope>
    <source>
        <strain evidence="2 3">ALL</strain>
    </source>
</reference>
<sequence length="91" mass="10794">MGHRAAVLIFLLIAVSEAFYVAEQNFIRANLKNELRRQQNNMLNKPIVIESVDPVLEFMRFAPQKSYFKPRLGIASWWTYEDLVREFEDQM</sequence>
<organism evidence="2 3">
    <name type="scientific">Steinernema carpocapsae</name>
    <name type="common">Entomopathogenic nematode</name>
    <dbReference type="NCBI Taxonomy" id="34508"/>
    <lineage>
        <taxon>Eukaryota</taxon>
        <taxon>Metazoa</taxon>
        <taxon>Ecdysozoa</taxon>
        <taxon>Nematoda</taxon>
        <taxon>Chromadorea</taxon>
        <taxon>Rhabditida</taxon>
        <taxon>Tylenchina</taxon>
        <taxon>Panagrolaimomorpha</taxon>
        <taxon>Strongyloidoidea</taxon>
        <taxon>Steinernematidae</taxon>
        <taxon>Steinernema</taxon>
    </lineage>
</organism>
<feature type="signal peptide" evidence="1">
    <location>
        <begin position="1"/>
        <end position="18"/>
    </location>
</feature>
<dbReference type="EMBL" id="AZBU02000010">
    <property type="protein sequence ID" value="TKR62895.1"/>
    <property type="molecule type" value="Genomic_DNA"/>
</dbReference>
<comment type="caution">
    <text evidence="2">The sequence shown here is derived from an EMBL/GenBank/DDBJ whole genome shotgun (WGS) entry which is preliminary data.</text>
</comment>
<keyword evidence="3" id="KW-1185">Reference proteome</keyword>
<keyword evidence="1" id="KW-0732">Signal</keyword>
<gene>
    <name evidence="2" type="ORF">L596_026797</name>
</gene>
<dbReference type="AlphaFoldDB" id="A0A4V5ZY99"/>
<evidence type="ECO:0008006" key="4">
    <source>
        <dbReference type="Google" id="ProtNLM"/>
    </source>
</evidence>
<evidence type="ECO:0000313" key="3">
    <source>
        <dbReference type="Proteomes" id="UP000298663"/>
    </source>
</evidence>